<evidence type="ECO:0000256" key="1">
    <source>
        <dbReference type="ARBA" id="ARBA00007090"/>
    </source>
</evidence>
<dbReference type="InterPro" id="IPR050396">
    <property type="entry name" value="Glycosyltr_51/Transpeptidase"/>
</dbReference>
<evidence type="ECO:0000256" key="9">
    <source>
        <dbReference type="ARBA" id="ARBA00022984"/>
    </source>
</evidence>
<feature type="transmembrane region" description="Helical" evidence="15">
    <location>
        <begin position="29"/>
        <end position="52"/>
    </location>
</feature>
<dbReference type="Proteomes" id="UP000682416">
    <property type="component" value="Chromosome"/>
</dbReference>
<dbReference type="Pfam" id="PF00905">
    <property type="entry name" value="Transpeptidase"/>
    <property type="match status" value="1"/>
</dbReference>
<dbReference type="GO" id="GO:0071555">
    <property type="term" value="P:cell wall organization"/>
    <property type="evidence" value="ECO:0007669"/>
    <property type="project" value="UniProtKB-KW"/>
</dbReference>
<evidence type="ECO:0000256" key="14">
    <source>
        <dbReference type="SAM" id="MobiDB-lite"/>
    </source>
</evidence>
<evidence type="ECO:0000256" key="6">
    <source>
        <dbReference type="ARBA" id="ARBA00022679"/>
    </source>
</evidence>
<dbReference type="GO" id="GO:0006508">
    <property type="term" value="P:proteolysis"/>
    <property type="evidence" value="ECO:0007669"/>
    <property type="project" value="UniProtKB-KW"/>
</dbReference>
<comment type="similarity">
    <text evidence="1">In the C-terminal section; belongs to the transpeptidase family.</text>
</comment>
<accession>A0A975L8H4</accession>
<evidence type="ECO:0000259" key="16">
    <source>
        <dbReference type="Pfam" id="PF00905"/>
    </source>
</evidence>
<dbReference type="GO" id="GO:0008658">
    <property type="term" value="F:penicillin binding"/>
    <property type="evidence" value="ECO:0007669"/>
    <property type="project" value="InterPro"/>
</dbReference>
<comment type="catalytic activity">
    <reaction evidence="13">
        <text>[GlcNAc-(1-&gt;4)-Mur2Ac(oyl-L-Ala-gamma-D-Glu-L-Lys-D-Ala-D-Ala)](n)-di-trans,octa-cis-undecaprenyl diphosphate + beta-D-GlcNAc-(1-&gt;4)-Mur2Ac(oyl-L-Ala-gamma-D-Glu-L-Lys-D-Ala-D-Ala)-di-trans,octa-cis-undecaprenyl diphosphate = [GlcNAc-(1-&gt;4)-Mur2Ac(oyl-L-Ala-gamma-D-Glu-L-Lys-D-Ala-D-Ala)](n+1)-di-trans,octa-cis-undecaprenyl diphosphate + di-trans,octa-cis-undecaprenyl diphosphate + H(+)</text>
        <dbReference type="Rhea" id="RHEA:23708"/>
        <dbReference type="Rhea" id="RHEA-COMP:9602"/>
        <dbReference type="Rhea" id="RHEA-COMP:9603"/>
        <dbReference type="ChEBI" id="CHEBI:15378"/>
        <dbReference type="ChEBI" id="CHEBI:58405"/>
        <dbReference type="ChEBI" id="CHEBI:60033"/>
        <dbReference type="ChEBI" id="CHEBI:78435"/>
        <dbReference type="EC" id="2.4.99.28"/>
    </reaction>
</comment>
<dbReference type="InterPro" id="IPR001460">
    <property type="entry name" value="PCN-bd_Tpept"/>
</dbReference>
<evidence type="ECO:0000313" key="19">
    <source>
        <dbReference type="Proteomes" id="UP000682416"/>
    </source>
</evidence>
<evidence type="ECO:0000256" key="2">
    <source>
        <dbReference type="ARBA" id="ARBA00007739"/>
    </source>
</evidence>
<dbReference type="InterPro" id="IPR023346">
    <property type="entry name" value="Lysozyme-like_dom_sf"/>
</dbReference>
<comment type="catalytic activity">
    <reaction evidence="12">
        <text>Preferential cleavage: (Ac)2-L-Lys-D-Ala-|-D-Ala. Also transpeptidation of peptidyl-alanyl moieties that are N-acyl substituents of D-alanine.</text>
        <dbReference type="EC" id="3.4.16.4"/>
    </reaction>
</comment>
<keyword evidence="6" id="KW-0808">Transferase</keyword>
<feature type="compositionally biased region" description="Gly residues" evidence="14">
    <location>
        <begin position="731"/>
        <end position="748"/>
    </location>
</feature>
<keyword evidence="10" id="KW-0511">Multifunctional enzyme</keyword>
<feature type="compositionally biased region" description="Acidic residues" evidence="14">
    <location>
        <begin position="709"/>
        <end position="729"/>
    </location>
</feature>
<dbReference type="SUPFAM" id="SSF56601">
    <property type="entry name" value="beta-lactamase/transpeptidase-like"/>
    <property type="match status" value="1"/>
</dbReference>
<keyword evidence="3" id="KW-0121">Carboxypeptidase</keyword>
<keyword evidence="19" id="KW-1185">Reference proteome</keyword>
<evidence type="ECO:0000259" key="17">
    <source>
        <dbReference type="Pfam" id="PF00912"/>
    </source>
</evidence>
<dbReference type="Gene3D" id="3.40.710.10">
    <property type="entry name" value="DD-peptidase/beta-lactamase superfamily"/>
    <property type="match status" value="1"/>
</dbReference>
<dbReference type="GO" id="GO:0008955">
    <property type="term" value="F:peptidoglycan glycosyltransferase activity"/>
    <property type="evidence" value="ECO:0007669"/>
    <property type="project" value="UniProtKB-EC"/>
</dbReference>
<protein>
    <submittedName>
        <fullName evidence="18">Penicillin-binding protein</fullName>
    </submittedName>
</protein>
<keyword evidence="4" id="KW-0645">Protease</keyword>
<evidence type="ECO:0000256" key="8">
    <source>
        <dbReference type="ARBA" id="ARBA00022960"/>
    </source>
</evidence>
<evidence type="ECO:0000256" key="5">
    <source>
        <dbReference type="ARBA" id="ARBA00022676"/>
    </source>
</evidence>
<evidence type="ECO:0000256" key="10">
    <source>
        <dbReference type="ARBA" id="ARBA00023268"/>
    </source>
</evidence>
<dbReference type="GO" id="GO:0009252">
    <property type="term" value="P:peptidoglycan biosynthetic process"/>
    <property type="evidence" value="ECO:0007669"/>
    <property type="project" value="UniProtKB-KW"/>
</dbReference>
<dbReference type="AlphaFoldDB" id="A0A975L8H4"/>
<dbReference type="InterPro" id="IPR012338">
    <property type="entry name" value="Beta-lactam/transpept-like"/>
</dbReference>
<dbReference type="PANTHER" id="PTHR32282">
    <property type="entry name" value="BINDING PROTEIN TRANSPEPTIDASE, PUTATIVE-RELATED"/>
    <property type="match status" value="1"/>
</dbReference>
<dbReference type="KEGG" id="nec:KGD82_21995"/>
<keyword evidence="15" id="KW-0812">Transmembrane</keyword>
<sequence>MAESNQGGPFLEAIRGFLKHDQPQDRREALLRLSGLGAVAGLLSAALVMPWVGGVGLVARDAAAGFMSLPADLDVPSLSSTVLLTADDGTPFAEVSERERRVVDLDDISPWVGTALMAIEDDRFYEHKGLDLRGVIRAAARTAQGDTQGGSTITQQYVKNLLIETADTEEEVDGASAQNLGRKLTELRYAIDVEERLTKDEILEGYLNLSYFGAGAHGIEVAAQRYFSVPAADLDAGQAAMLAGLVRAPSFYDPLNNPDEALERRDLVLDRMVATDVLGADEAEAHKKKGLGIDPSPRGGSCSESDYPFFCDYTMRWLRASDLIGDTVEKREQRITQGGLIVRTTLDTAAQDAAQDAVDKRVPHEDSTKFAAQAMVEPGSGRVRALVQNLRYGFDDEQVGTTSLNLAVDQEDGGSLGYQAGSTFKTYTLAAALEKGLGYGTSFSSPKNLSLSGMSDCEGTRMSSWSIRNAGESDDGSHNMISATKGSVNTYFAQLQKRVGLCETSEMAEKAGVHRADGGDLGVWSSFTLGDQEVSPLTVASSYATFAARGEYCEPRPVRMVTEEGTGEELKTTSECERTVKQDAADGVNHLLQQTFDGGTANGLDLGRPAAGKTGTTDGAAYAWFAGYTPNLSSAVVVGDVRGGEENPLQGVTIGGQHFEIVYGGTLPGPIWQESMRGATKHLPSDAFAGSPGAFGDPKTEPPEQRGGDDDDDDEGGSDTDAEDAEDLADGTGGGGTGEGGTGDDGGT</sequence>
<keyword evidence="7" id="KW-0378">Hydrolase</keyword>
<evidence type="ECO:0000313" key="18">
    <source>
        <dbReference type="EMBL" id="QVJ00975.1"/>
    </source>
</evidence>
<dbReference type="GO" id="GO:0009002">
    <property type="term" value="F:serine-type D-Ala-D-Ala carboxypeptidase activity"/>
    <property type="evidence" value="ECO:0007669"/>
    <property type="project" value="UniProtKB-EC"/>
</dbReference>
<evidence type="ECO:0000256" key="13">
    <source>
        <dbReference type="ARBA" id="ARBA00049902"/>
    </source>
</evidence>
<proteinExistence type="inferred from homology"/>
<organism evidence="18 19">
    <name type="scientific">Nocardiopsis eucommiae</name>
    <dbReference type="NCBI Taxonomy" id="2831970"/>
    <lineage>
        <taxon>Bacteria</taxon>
        <taxon>Bacillati</taxon>
        <taxon>Actinomycetota</taxon>
        <taxon>Actinomycetes</taxon>
        <taxon>Streptosporangiales</taxon>
        <taxon>Nocardiopsidaceae</taxon>
        <taxon>Nocardiopsis</taxon>
    </lineage>
</organism>
<dbReference type="EMBL" id="CP074402">
    <property type="protein sequence ID" value="QVJ00975.1"/>
    <property type="molecule type" value="Genomic_DNA"/>
</dbReference>
<dbReference type="SUPFAM" id="SSF53955">
    <property type="entry name" value="Lysozyme-like"/>
    <property type="match status" value="1"/>
</dbReference>
<comment type="similarity">
    <text evidence="2">In the N-terminal section; belongs to the glycosyltransferase 51 family.</text>
</comment>
<keyword evidence="11" id="KW-0961">Cell wall biogenesis/degradation</keyword>
<feature type="region of interest" description="Disordered" evidence="14">
    <location>
        <begin position="682"/>
        <end position="748"/>
    </location>
</feature>
<evidence type="ECO:0000256" key="4">
    <source>
        <dbReference type="ARBA" id="ARBA00022670"/>
    </source>
</evidence>
<dbReference type="InterPro" id="IPR036950">
    <property type="entry name" value="PBP_transglycosylase"/>
</dbReference>
<gene>
    <name evidence="18" type="ORF">KGD82_21995</name>
</gene>
<name>A0A975L8H4_9ACTN</name>
<feature type="domain" description="Glycosyl transferase family 51" evidence="17">
    <location>
        <begin position="89"/>
        <end position="272"/>
    </location>
</feature>
<keyword evidence="9" id="KW-0573">Peptidoglycan synthesis</keyword>
<dbReference type="Gene3D" id="1.10.3810.10">
    <property type="entry name" value="Biosynthetic peptidoglycan transglycosylase-like"/>
    <property type="match status" value="1"/>
</dbReference>
<dbReference type="GO" id="GO:0008360">
    <property type="term" value="P:regulation of cell shape"/>
    <property type="evidence" value="ECO:0007669"/>
    <property type="project" value="UniProtKB-KW"/>
</dbReference>
<dbReference type="GO" id="GO:0030288">
    <property type="term" value="C:outer membrane-bounded periplasmic space"/>
    <property type="evidence" value="ECO:0007669"/>
    <property type="project" value="TreeGrafter"/>
</dbReference>
<dbReference type="InterPro" id="IPR001264">
    <property type="entry name" value="Glyco_trans_51"/>
</dbReference>
<dbReference type="FunFam" id="1.10.3810.10:FF:000001">
    <property type="entry name" value="Penicillin-binding protein 1A"/>
    <property type="match status" value="1"/>
</dbReference>
<evidence type="ECO:0000256" key="15">
    <source>
        <dbReference type="SAM" id="Phobius"/>
    </source>
</evidence>
<keyword evidence="15" id="KW-1133">Transmembrane helix</keyword>
<evidence type="ECO:0000256" key="3">
    <source>
        <dbReference type="ARBA" id="ARBA00022645"/>
    </source>
</evidence>
<keyword evidence="8" id="KW-0133">Cell shape</keyword>
<feature type="domain" description="Penicillin-binding protein transpeptidase" evidence="16">
    <location>
        <begin position="375"/>
        <end position="634"/>
    </location>
</feature>
<dbReference type="PANTHER" id="PTHR32282:SF33">
    <property type="entry name" value="PEPTIDOGLYCAN GLYCOSYLTRANSFERASE"/>
    <property type="match status" value="1"/>
</dbReference>
<evidence type="ECO:0000256" key="7">
    <source>
        <dbReference type="ARBA" id="ARBA00022801"/>
    </source>
</evidence>
<dbReference type="Pfam" id="PF00912">
    <property type="entry name" value="Transgly"/>
    <property type="match status" value="1"/>
</dbReference>
<evidence type="ECO:0000256" key="11">
    <source>
        <dbReference type="ARBA" id="ARBA00023316"/>
    </source>
</evidence>
<keyword evidence="5" id="KW-0328">Glycosyltransferase</keyword>
<reference evidence="18" key="1">
    <citation type="submission" date="2021-05" db="EMBL/GenBank/DDBJ databases">
        <authorList>
            <person name="Kaiqin L."/>
            <person name="Jian G."/>
        </authorList>
    </citation>
    <scope>NUCLEOTIDE SEQUENCE</scope>
    <source>
        <strain evidence="18">HDS5</strain>
    </source>
</reference>
<feature type="compositionally biased region" description="Basic and acidic residues" evidence="14">
    <location>
        <begin position="698"/>
        <end position="708"/>
    </location>
</feature>
<evidence type="ECO:0000256" key="12">
    <source>
        <dbReference type="ARBA" id="ARBA00034000"/>
    </source>
</evidence>
<keyword evidence="15" id="KW-0472">Membrane</keyword>